<feature type="compositionally biased region" description="Basic and acidic residues" evidence="9">
    <location>
        <begin position="393"/>
        <end position="415"/>
    </location>
</feature>
<dbReference type="RefSeq" id="XP_040616522.1">
    <property type="nucleotide sequence ID" value="XM_040765496.1"/>
</dbReference>
<evidence type="ECO:0000256" key="3">
    <source>
        <dbReference type="ARBA" id="ARBA00022448"/>
    </source>
</evidence>
<feature type="transmembrane region" description="Helical" evidence="10">
    <location>
        <begin position="44"/>
        <end position="63"/>
    </location>
</feature>
<name>A0A0C2IU41_9PEZI</name>
<evidence type="ECO:0000313" key="12">
    <source>
        <dbReference type="Proteomes" id="UP000031575"/>
    </source>
</evidence>
<protein>
    <recommendedName>
        <fullName evidence="13">Mitochondrial carrier protein</fullName>
    </recommendedName>
</protein>
<evidence type="ECO:0008006" key="13">
    <source>
        <dbReference type="Google" id="ProtNLM"/>
    </source>
</evidence>
<gene>
    <name evidence="11" type="ORF">SPBR_07242</name>
</gene>
<evidence type="ECO:0000256" key="6">
    <source>
        <dbReference type="ARBA" id="ARBA00022792"/>
    </source>
</evidence>
<dbReference type="InterPro" id="IPR023395">
    <property type="entry name" value="MCP_dom_sf"/>
</dbReference>
<feature type="compositionally biased region" description="Polar residues" evidence="9">
    <location>
        <begin position="113"/>
        <end position="124"/>
    </location>
</feature>
<dbReference type="AlphaFoldDB" id="A0A0C2IU41"/>
<evidence type="ECO:0000256" key="5">
    <source>
        <dbReference type="ARBA" id="ARBA00022737"/>
    </source>
</evidence>
<keyword evidence="12" id="KW-1185">Reference proteome</keyword>
<comment type="subcellular location">
    <subcellularLocation>
        <location evidence="1">Membrane</location>
    </subcellularLocation>
</comment>
<evidence type="ECO:0000256" key="10">
    <source>
        <dbReference type="SAM" id="Phobius"/>
    </source>
</evidence>
<dbReference type="GO" id="GO:0016020">
    <property type="term" value="C:membrane"/>
    <property type="evidence" value="ECO:0007669"/>
    <property type="project" value="UniProtKB-SubCell"/>
</dbReference>
<feature type="region of interest" description="Disordered" evidence="9">
    <location>
        <begin position="383"/>
        <end position="453"/>
    </location>
</feature>
<evidence type="ECO:0000256" key="9">
    <source>
        <dbReference type="SAM" id="MobiDB-lite"/>
    </source>
</evidence>
<comment type="caution">
    <text evidence="11">The sequence shown here is derived from an EMBL/GenBank/DDBJ whole genome shotgun (WGS) entry which is preliminary data.</text>
</comment>
<dbReference type="PANTHER" id="PTHR45939:SF2">
    <property type="entry name" value="CARRIER PROTEIN, PUTATIVE (AFU_ORTHOLOGUE AFUA_2G13870)-RELATED"/>
    <property type="match status" value="1"/>
</dbReference>
<dbReference type="Proteomes" id="UP000031575">
    <property type="component" value="Unassembled WGS sequence"/>
</dbReference>
<dbReference type="GeneID" id="63680417"/>
<keyword evidence="7 10" id="KW-1133">Transmembrane helix</keyword>
<dbReference type="SUPFAM" id="SSF103506">
    <property type="entry name" value="Mitochondrial carrier"/>
    <property type="match status" value="1"/>
</dbReference>
<feature type="compositionally biased region" description="Polar residues" evidence="9">
    <location>
        <begin position="383"/>
        <end position="392"/>
    </location>
</feature>
<dbReference type="Gene3D" id="1.50.40.10">
    <property type="entry name" value="Mitochondrial carrier domain"/>
    <property type="match status" value="1"/>
</dbReference>
<keyword evidence="8 10" id="KW-0472">Membrane</keyword>
<evidence type="ECO:0000256" key="7">
    <source>
        <dbReference type="ARBA" id="ARBA00022989"/>
    </source>
</evidence>
<dbReference type="OrthoDB" id="10305830at2759"/>
<evidence type="ECO:0000313" key="11">
    <source>
        <dbReference type="EMBL" id="KIH88512.1"/>
    </source>
</evidence>
<keyword evidence="4 10" id="KW-0812">Transmembrane</keyword>
<evidence type="ECO:0000256" key="4">
    <source>
        <dbReference type="ARBA" id="ARBA00022692"/>
    </source>
</evidence>
<comment type="similarity">
    <text evidence="2">Belongs to the mitochondrial carrier (TC 2.A.29) family.</text>
</comment>
<evidence type="ECO:0000256" key="8">
    <source>
        <dbReference type="ARBA" id="ARBA00023136"/>
    </source>
</evidence>
<feature type="region of interest" description="Disordered" evidence="9">
    <location>
        <begin position="111"/>
        <end position="133"/>
    </location>
</feature>
<organism evidence="11 12">
    <name type="scientific">Sporothrix brasiliensis 5110</name>
    <dbReference type="NCBI Taxonomy" id="1398154"/>
    <lineage>
        <taxon>Eukaryota</taxon>
        <taxon>Fungi</taxon>
        <taxon>Dikarya</taxon>
        <taxon>Ascomycota</taxon>
        <taxon>Pezizomycotina</taxon>
        <taxon>Sordariomycetes</taxon>
        <taxon>Sordariomycetidae</taxon>
        <taxon>Ophiostomatales</taxon>
        <taxon>Ophiostomataceae</taxon>
        <taxon>Sporothrix</taxon>
    </lineage>
</organism>
<dbReference type="InterPro" id="IPR052217">
    <property type="entry name" value="Mito/Peroxisomal_Carrier"/>
</dbReference>
<reference evidence="11 12" key="1">
    <citation type="journal article" date="2014" name="BMC Genomics">
        <title>Comparative genomics of the major fungal agents of human and animal Sporotrichosis: Sporothrix schenckii and Sporothrix brasiliensis.</title>
        <authorList>
            <person name="Teixeira M.M."/>
            <person name="de Almeida L.G."/>
            <person name="Kubitschek-Barreira P."/>
            <person name="Alves F.L."/>
            <person name="Kioshima E.S."/>
            <person name="Abadio A.K."/>
            <person name="Fernandes L."/>
            <person name="Derengowski L.S."/>
            <person name="Ferreira K.S."/>
            <person name="Souza R.C."/>
            <person name="Ruiz J.C."/>
            <person name="de Andrade N.C."/>
            <person name="Paes H.C."/>
            <person name="Nicola A.M."/>
            <person name="Albuquerque P."/>
            <person name="Gerber A.L."/>
            <person name="Martins V.P."/>
            <person name="Peconick L.D."/>
            <person name="Neto A.V."/>
            <person name="Chaucanez C.B."/>
            <person name="Silva P.A."/>
            <person name="Cunha O.L."/>
            <person name="de Oliveira F.F."/>
            <person name="dos Santos T.C."/>
            <person name="Barros A.L."/>
            <person name="Soares M.A."/>
            <person name="de Oliveira L.M."/>
            <person name="Marini M.M."/>
            <person name="Villalobos-Duno H."/>
            <person name="Cunha M.M."/>
            <person name="de Hoog S."/>
            <person name="da Silveira J.F."/>
            <person name="Henrissat B."/>
            <person name="Nino-Vega G.A."/>
            <person name="Cisalpino P.S."/>
            <person name="Mora-Montes H.M."/>
            <person name="Almeida S.R."/>
            <person name="Stajich J.E."/>
            <person name="Lopes-Bezerra L.M."/>
            <person name="Vasconcelos A.T."/>
            <person name="Felipe M.S."/>
        </authorList>
    </citation>
    <scope>NUCLEOTIDE SEQUENCE [LARGE SCALE GENOMIC DNA]</scope>
    <source>
        <strain evidence="11 12">5110</strain>
    </source>
</reference>
<dbReference type="EMBL" id="AWTV01000009">
    <property type="protein sequence ID" value="KIH88512.1"/>
    <property type="molecule type" value="Genomic_DNA"/>
</dbReference>
<dbReference type="VEuPathDB" id="FungiDB:SPBR_07242"/>
<keyword evidence="6" id="KW-0496">Mitochondrion</keyword>
<evidence type="ECO:0000256" key="1">
    <source>
        <dbReference type="ARBA" id="ARBA00004370"/>
    </source>
</evidence>
<sequence>MPLSEPVTFAISGSLATAVAALVTGRAVSLETVVGSKSTNPTTAAGNGFVFFLAYYVAATTGLRLVGRHSLDGVTPTSSRSAEALAFIVGATAAVSTRLLGPRDDVELRHENTVGTESRPQNGETGAGIPPKHDARQHRWSLAALEDDLVLALDPGLTFCIHELLARLVAQRQGRRHPSRQQHTNGPRAAVITFLLAATSKAISTAITYPLYAASFIAEAERRRLPPTEPDDDGNDKILALLWKTFRHPGGPRALYDGWLRNVASAALSHGITMAIQRALYGLVLRLVCSATNALRKRTASISRTTKVALSDATEARRSSLQIPAATANHFRDEREEATKAVETWLESTTGSSGVAQSNVGHDTARLLPHPNPSAFPKAIASSHESWVANQRTRQDGSHRTSPKDRALVRYDATQRTETTIPQGRGAPFQSTSGAESIATPTESGTGFERDDDGAGTVIFNMISKIPRVVKK</sequence>
<keyword evidence="6" id="KW-0999">Mitochondrion inner membrane</keyword>
<dbReference type="GO" id="GO:0015217">
    <property type="term" value="F:ADP transmembrane transporter activity"/>
    <property type="evidence" value="ECO:0007669"/>
    <property type="project" value="TreeGrafter"/>
</dbReference>
<feature type="transmembrane region" description="Helical" evidence="10">
    <location>
        <begin position="191"/>
        <end position="212"/>
    </location>
</feature>
<keyword evidence="5" id="KW-0677">Repeat</keyword>
<accession>A0A0C2IU41</accession>
<dbReference type="PANTHER" id="PTHR45939">
    <property type="entry name" value="PEROXISOMAL MEMBRANE PROTEIN PMP34-RELATED"/>
    <property type="match status" value="1"/>
</dbReference>
<keyword evidence="3" id="KW-0813">Transport</keyword>
<proteinExistence type="inferred from homology"/>
<evidence type="ECO:0000256" key="2">
    <source>
        <dbReference type="ARBA" id="ARBA00006375"/>
    </source>
</evidence>
<feature type="compositionally biased region" description="Polar residues" evidence="9">
    <location>
        <begin position="429"/>
        <end position="445"/>
    </location>
</feature>
<dbReference type="HOGENOM" id="CLU_578929_0_0_1"/>